<accession>A0A7D5ERU2</accession>
<dbReference type="GO" id="GO:0009311">
    <property type="term" value="P:oligosaccharide metabolic process"/>
    <property type="evidence" value="ECO:0007669"/>
    <property type="project" value="InterPro"/>
</dbReference>
<dbReference type="GO" id="GO:0006487">
    <property type="term" value="P:protein N-linked glycosylation"/>
    <property type="evidence" value="ECO:0007669"/>
    <property type="project" value="TreeGrafter"/>
</dbReference>
<keyword evidence="3" id="KW-0326">Glycosidase</keyword>
<dbReference type="InterPro" id="IPR008928">
    <property type="entry name" value="6-hairpin_glycosidase_sf"/>
</dbReference>
<gene>
    <name evidence="5" type="ORF">HW566_06450</name>
</gene>
<dbReference type="InterPro" id="IPR054491">
    <property type="entry name" value="MGH1-like_GH"/>
</dbReference>
<protein>
    <submittedName>
        <fullName evidence="5">Glycoside hydrolase family 37</fullName>
    </submittedName>
</protein>
<dbReference type="EMBL" id="CP058316">
    <property type="protein sequence ID" value="QLD11445.1"/>
    <property type="molecule type" value="Genomic_DNA"/>
</dbReference>
<evidence type="ECO:0000259" key="4">
    <source>
        <dbReference type="Pfam" id="PF22422"/>
    </source>
</evidence>
<dbReference type="AlphaFoldDB" id="A0A7D5ERU2"/>
<dbReference type="PANTHER" id="PTHR10412:SF11">
    <property type="entry name" value="MANNOSYL-OLIGOSACCHARIDE GLUCOSIDASE"/>
    <property type="match status" value="1"/>
</dbReference>
<name>A0A7D5ERU2_9MICO</name>
<evidence type="ECO:0000313" key="5">
    <source>
        <dbReference type="EMBL" id="QLD11445.1"/>
    </source>
</evidence>
<sequence>MMQERWRDELSGFIRTRSERMTREPEGILAHPYTVPSDPDSPYYSHALWDWDSWTISIALGQVERDTGQPGRFAAHERGSILNFLEHTDGDGVMPIQLSPAGSLQHGEPGRAGGFRQNMHKPVLAQHAALLSRRAGSAEWVRPHMTTIERFLDRYLESHRHAATGLVYWQTDFAVGVDNDPSVYYRPDRSTAAIFLNSLLYRELLAAGYLHEELGDLVAANRWRGRAQDLADALHAASWDERDGTFYSVDIGLREIDPDDWLHRGAPRHWSGLLMRVDNWSSFLPMWAGLATQAQAERMVERYRDTRTFRANYGVRTLSRLEKGFDLRASNNPSNWLGPVWGISNYLVFRGLLKYGFIDDAHDLAERTVALFGADLEANGSLHEYYHPDNGEPLITHGFQNWNFLVLNMIAFLEGRPAVWEF</sequence>
<organism evidence="5 6">
    <name type="scientific">Microbacterium oleivorans</name>
    <dbReference type="NCBI Taxonomy" id="273677"/>
    <lineage>
        <taxon>Bacteria</taxon>
        <taxon>Bacillati</taxon>
        <taxon>Actinomycetota</taxon>
        <taxon>Actinomycetes</taxon>
        <taxon>Micrococcales</taxon>
        <taxon>Microbacteriaceae</taxon>
        <taxon>Microbacterium</taxon>
    </lineage>
</organism>
<evidence type="ECO:0000313" key="6">
    <source>
        <dbReference type="Proteomes" id="UP000509638"/>
    </source>
</evidence>
<dbReference type="PANTHER" id="PTHR10412">
    <property type="entry name" value="MANNOSYL-OLIGOSACCHARIDE GLUCOSIDASE"/>
    <property type="match status" value="1"/>
</dbReference>
<feature type="domain" description="Mannosylglycerate hydrolase MGH1-like glycoside hydrolase" evidence="4">
    <location>
        <begin position="48"/>
        <end position="399"/>
    </location>
</feature>
<dbReference type="Pfam" id="PF22422">
    <property type="entry name" value="MGH1-like_GH"/>
    <property type="match status" value="1"/>
</dbReference>
<dbReference type="SUPFAM" id="SSF48208">
    <property type="entry name" value="Six-hairpin glycosidases"/>
    <property type="match status" value="1"/>
</dbReference>
<keyword evidence="2 5" id="KW-0378">Hydrolase</keyword>
<evidence type="ECO:0000256" key="3">
    <source>
        <dbReference type="ARBA" id="ARBA00023295"/>
    </source>
</evidence>
<dbReference type="GO" id="GO:0004573">
    <property type="term" value="F:Glc3Man9GlcNAc2 oligosaccharide glucosidase activity"/>
    <property type="evidence" value="ECO:0007669"/>
    <property type="project" value="InterPro"/>
</dbReference>
<comment type="similarity">
    <text evidence="1">Belongs to the glycosyl hydrolase 63 family.</text>
</comment>
<evidence type="ECO:0000256" key="1">
    <source>
        <dbReference type="ARBA" id="ARBA00010833"/>
    </source>
</evidence>
<reference evidence="5 6" key="1">
    <citation type="submission" date="2020-06" db="EMBL/GenBank/DDBJ databases">
        <authorList>
            <person name="Jo H."/>
        </authorList>
    </citation>
    <scope>NUCLEOTIDE SEQUENCE [LARGE SCALE GENOMIC DNA]</scope>
    <source>
        <strain evidence="5 6">I46</strain>
    </source>
</reference>
<dbReference type="RefSeq" id="WP_178011383.1">
    <property type="nucleotide sequence ID" value="NZ_CP058316.1"/>
</dbReference>
<dbReference type="InterPro" id="IPR004888">
    <property type="entry name" value="Glycoside_hydrolase_63"/>
</dbReference>
<evidence type="ECO:0000256" key="2">
    <source>
        <dbReference type="ARBA" id="ARBA00022801"/>
    </source>
</evidence>
<proteinExistence type="inferred from homology"/>
<dbReference type="Proteomes" id="UP000509638">
    <property type="component" value="Chromosome"/>
</dbReference>
<dbReference type="Gene3D" id="1.50.10.10">
    <property type="match status" value="1"/>
</dbReference>
<dbReference type="InterPro" id="IPR012341">
    <property type="entry name" value="6hp_glycosidase-like_sf"/>
</dbReference>